<evidence type="ECO:0000256" key="7">
    <source>
        <dbReference type="SAM" id="SignalP"/>
    </source>
</evidence>
<evidence type="ECO:0000259" key="8">
    <source>
        <dbReference type="PROSITE" id="PS50835"/>
    </source>
</evidence>
<proteinExistence type="predicted"/>
<evidence type="ECO:0000256" key="1">
    <source>
        <dbReference type="ARBA" id="ARBA00004370"/>
    </source>
</evidence>
<evidence type="ECO:0000256" key="4">
    <source>
        <dbReference type="ARBA" id="ARBA00023180"/>
    </source>
</evidence>
<dbReference type="AlphaFoldDB" id="A0A8T3CVT9"/>
<evidence type="ECO:0000313" key="9">
    <source>
        <dbReference type="EMBL" id="KAI1887870.1"/>
    </source>
</evidence>
<dbReference type="InterPro" id="IPR007110">
    <property type="entry name" value="Ig-like_dom"/>
</dbReference>
<dbReference type="EMBL" id="JAERUA010000018">
    <property type="protein sequence ID" value="KAI1887870.1"/>
    <property type="molecule type" value="Genomic_DNA"/>
</dbReference>
<evidence type="ECO:0000256" key="3">
    <source>
        <dbReference type="ARBA" id="ARBA00023136"/>
    </source>
</evidence>
<accession>A0A8T3CVT9</accession>
<keyword evidence="6" id="KW-0812">Transmembrane</keyword>
<feature type="signal peptide" evidence="7">
    <location>
        <begin position="1"/>
        <end position="20"/>
    </location>
</feature>
<comment type="caution">
    <text evidence="9">The sequence shown here is derived from an EMBL/GenBank/DDBJ whole genome shotgun (WGS) entry which is preliminary data.</text>
</comment>
<dbReference type="PANTHER" id="PTHR12080:SF55">
    <property type="entry name" value="LYMPHOCYTE FUNCTION-ASSOCIATED ANTIGEN 3"/>
    <property type="match status" value="1"/>
</dbReference>
<dbReference type="CDD" id="cd00096">
    <property type="entry name" value="Ig"/>
    <property type="match status" value="1"/>
</dbReference>
<dbReference type="Gene3D" id="2.60.40.10">
    <property type="entry name" value="Immunoglobulins"/>
    <property type="match status" value="2"/>
</dbReference>
<comment type="subcellular location">
    <subcellularLocation>
        <location evidence="1">Membrane</location>
    </subcellularLocation>
</comment>
<keyword evidence="2 7" id="KW-0732">Signal</keyword>
<keyword evidence="3 6" id="KW-0472">Membrane</keyword>
<dbReference type="PROSITE" id="PS50835">
    <property type="entry name" value="IG_LIKE"/>
    <property type="match status" value="1"/>
</dbReference>
<feature type="transmembrane region" description="Helical" evidence="6">
    <location>
        <begin position="208"/>
        <end position="231"/>
    </location>
</feature>
<dbReference type="InterPro" id="IPR015631">
    <property type="entry name" value="CD2/SLAM_rcpt"/>
</dbReference>
<dbReference type="SUPFAM" id="SSF48726">
    <property type="entry name" value="Immunoglobulin"/>
    <property type="match status" value="2"/>
</dbReference>
<feature type="chain" id="PRO_5035888733" description="Ig-like domain-containing protein" evidence="7">
    <location>
        <begin position="21"/>
        <end position="265"/>
    </location>
</feature>
<keyword evidence="4" id="KW-0325">Glycoprotein</keyword>
<evidence type="ECO:0000256" key="6">
    <source>
        <dbReference type="SAM" id="Phobius"/>
    </source>
</evidence>
<sequence>MERIFSICILCIAAVSVSSAQPKELNVRVGDTVTFPTAVGSNGGLTYSGSTTADGTSRVKAIGDVSSGQFTPLPSEQYRGRVQWDSSTGFFSITGLKMEDSGWYRVKNDANPEKLYQLTVYVPVSEPSVSYNKTSCNLYCTVDRGTEVTLSWYREGQRVIKSRIRSAPYLDLDVPVHKGGTYTCLAKNSVSNETASVTVGNECSGSDLWKTIAIILSIIIFILLIVGIVLYKRRGLEKSKKEQNKRIADLEISKKALQTQGEGDE</sequence>
<dbReference type="OrthoDB" id="9835793at2759"/>
<gene>
    <name evidence="9" type="ORF">AGOR_G00194950</name>
</gene>
<feature type="coiled-coil region" evidence="5">
    <location>
        <begin position="233"/>
        <end position="260"/>
    </location>
</feature>
<dbReference type="GO" id="GO:0016020">
    <property type="term" value="C:membrane"/>
    <property type="evidence" value="ECO:0007669"/>
    <property type="project" value="UniProtKB-SubCell"/>
</dbReference>
<evidence type="ECO:0000256" key="2">
    <source>
        <dbReference type="ARBA" id="ARBA00022729"/>
    </source>
</evidence>
<evidence type="ECO:0000313" key="10">
    <source>
        <dbReference type="Proteomes" id="UP000829720"/>
    </source>
</evidence>
<dbReference type="Pfam" id="PF13895">
    <property type="entry name" value="Ig_2"/>
    <property type="match status" value="1"/>
</dbReference>
<keyword evidence="10" id="KW-1185">Reference proteome</keyword>
<keyword evidence="5" id="KW-0175">Coiled coil</keyword>
<dbReference type="InterPro" id="IPR036179">
    <property type="entry name" value="Ig-like_dom_sf"/>
</dbReference>
<dbReference type="InterPro" id="IPR013783">
    <property type="entry name" value="Ig-like_fold"/>
</dbReference>
<dbReference type="Proteomes" id="UP000829720">
    <property type="component" value="Unassembled WGS sequence"/>
</dbReference>
<feature type="domain" description="Ig-like" evidence="8">
    <location>
        <begin position="112"/>
        <end position="198"/>
    </location>
</feature>
<protein>
    <recommendedName>
        <fullName evidence="8">Ig-like domain-containing protein</fullName>
    </recommendedName>
</protein>
<evidence type="ECO:0000256" key="5">
    <source>
        <dbReference type="SAM" id="Coils"/>
    </source>
</evidence>
<organism evidence="9 10">
    <name type="scientific">Albula goreensis</name>
    <dbReference type="NCBI Taxonomy" id="1534307"/>
    <lineage>
        <taxon>Eukaryota</taxon>
        <taxon>Metazoa</taxon>
        <taxon>Chordata</taxon>
        <taxon>Craniata</taxon>
        <taxon>Vertebrata</taxon>
        <taxon>Euteleostomi</taxon>
        <taxon>Actinopterygii</taxon>
        <taxon>Neopterygii</taxon>
        <taxon>Teleostei</taxon>
        <taxon>Albuliformes</taxon>
        <taxon>Albulidae</taxon>
        <taxon>Albula</taxon>
    </lineage>
</organism>
<keyword evidence="6" id="KW-1133">Transmembrane helix</keyword>
<name>A0A8T3CVT9_9TELE</name>
<reference evidence="9" key="1">
    <citation type="submission" date="2021-01" db="EMBL/GenBank/DDBJ databases">
        <authorList>
            <person name="Zahm M."/>
            <person name="Roques C."/>
            <person name="Cabau C."/>
            <person name="Klopp C."/>
            <person name="Donnadieu C."/>
            <person name="Jouanno E."/>
            <person name="Lampietro C."/>
            <person name="Louis A."/>
            <person name="Herpin A."/>
            <person name="Echchiki A."/>
            <person name="Berthelot C."/>
            <person name="Parey E."/>
            <person name="Roest-Crollius H."/>
            <person name="Braasch I."/>
            <person name="Postlethwait J."/>
            <person name="Bobe J."/>
            <person name="Montfort J."/>
            <person name="Bouchez O."/>
            <person name="Begum T."/>
            <person name="Mejri S."/>
            <person name="Adams A."/>
            <person name="Chen W.-J."/>
            <person name="Guiguen Y."/>
        </authorList>
    </citation>
    <scope>NUCLEOTIDE SEQUENCE</scope>
    <source>
        <tissue evidence="9">Blood</tissue>
    </source>
</reference>
<dbReference type="PANTHER" id="PTHR12080">
    <property type="entry name" value="SIGNALING LYMPHOCYTIC ACTIVATION MOLECULE"/>
    <property type="match status" value="1"/>
</dbReference>